<comment type="caution">
    <text evidence="2">The sequence shown here is derived from an EMBL/GenBank/DDBJ whole genome shotgun (WGS) entry which is preliminary data.</text>
</comment>
<sequence length="84" mass="9154">MVTGLLLSGLLGGVDVAICARKDVGKMLFCRCSGRPFGRGNMKFGNISTQGLFIIGDDSTKCFALYPFYCTTRTLILSICFKLM</sequence>
<feature type="chain" id="PRO_5040489683" evidence="1">
    <location>
        <begin position="17"/>
        <end position="84"/>
    </location>
</feature>
<protein>
    <submittedName>
        <fullName evidence="2">Uncharacterized protein</fullName>
    </submittedName>
</protein>
<gene>
    <name evidence="2" type="ORF">BJ878DRAFT_530535</name>
</gene>
<reference evidence="2" key="1">
    <citation type="journal article" date="2021" name="IMA Fungus">
        <title>Genomic characterization of three marine fungi, including Emericellopsis atlantica sp. nov. with signatures of a generalist lifestyle and marine biomass degradation.</title>
        <authorList>
            <person name="Hagestad O.C."/>
            <person name="Hou L."/>
            <person name="Andersen J.H."/>
            <person name="Hansen E.H."/>
            <person name="Altermark B."/>
            <person name="Li C."/>
            <person name="Kuhnert E."/>
            <person name="Cox R.J."/>
            <person name="Crous P.W."/>
            <person name="Spatafora J.W."/>
            <person name="Lail K."/>
            <person name="Amirebrahimi M."/>
            <person name="Lipzen A."/>
            <person name="Pangilinan J."/>
            <person name="Andreopoulos W."/>
            <person name="Hayes R.D."/>
            <person name="Ng V."/>
            <person name="Grigoriev I.V."/>
            <person name="Jackson S.A."/>
            <person name="Sutton T.D.S."/>
            <person name="Dobson A.D.W."/>
            <person name="Rama T."/>
        </authorList>
    </citation>
    <scope>NUCLEOTIDE SEQUENCE</scope>
    <source>
        <strain evidence="2">TRa3180A</strain>
    </source>
</reference>
<proteinExistence type="predicted"/>
<dbReference type="AlphaFoldDB" id="A0A9P7YU74"/>
<feature type="signal peptide" evidence="1">
    <location>
        <begin position="1"/>
        <end position="16"/>
    </location>
</feature>
<dbReference type="EMBL" id="MU254841">
    <property type="protein sequence ID" value="KAG9239841.1"/>
    <property type="molecule type" value="Genomic_DNA"/>
</dbReference>
<organism evidence="2 3">
    <name type="scientific">Calycina marina</name>
    <dbReference type="NCBI Taxonomy" id="1763456"/>
    <lineage>
        <taxon>Eukaryota</taxon>
        <taxon>Fungi</taxon>
        <taxon>Dikarya</taxon>
        <taxon>Ascomycota</taxon>
        <taxon>Pezizomycotina</taxon>
        <taxon>Leotiomycetes</taxon>
        <taxon>Helotiales</taxon>
        <taxon>Pezizellaceae</taxon>
        <taxon>Calycina</taxon>
    </lineage>
</organism>
<name>A0A9P7YU74_9HELO</name>
<dbReference type="Proteomes" id="UP000887226">
    <property type="component" value="Unassembled WGS sequence"/>
</dbReference>
<evidence type="ECO:0000256" key="1">
    <source>
        <dbReference type="SAM" id="SignalP"/>
    </source>
</evidence>
<keyword evidence="3" id="KW-1185">Reference proteome</keyword>
<evidence type="ECO:0000313" key="2">
    <source>
        <dbReference type="EMBL" id="KAG9239841.1"/>
    </source>
</evidence>
<keyword evidence="1" id="KW-0732">Signal</keyword>
<accession>A0A9P7YU74</accession>
<evidence type="ECO:0000313" key="3">
    <source>
        <dbReference type="Proteomes" id="UP000887226"/>
    </source>
</evidence>